<dbReference type="InParanoid" id="A0A077ZRL1"/>
<reference evidence="2 3" key="1">
    <citation type="submission" date="2014-06" db="EMBL/GenBank/DDBJ databases">
        <authorList>
            <person name="Swart Estienne"/>
        </authorList>
    </citation>
    <scope>NUCLEOTIDE SEQUENCE [LARGE SCALE GENOMIC DNA]</scope>
    <source>
        <strain evidence="2 3">130c</strain>
    </source>
</reference>
<gene>
    <name evidence="2" type="primary">Contig8922.g450</name>
    <name evidence="2" type="ORF">STYLEM_1058</name>
</gene>
<organism evidence="2 3">
    <name type="scientific">Stylonychia lemnae</name>
    <name type="common">Ciliate</name>
    <dbReference type="NCBI Taxonomy" id="5949"/>
    <lineage>
        <taxon>Eukaryota</taxon>
        <taxon>Sar</taxon>
        <taxon>Alveolata</taxon>
        <taxon>Ciliophora</taxon>
        <taxon>Intramacronucleata</taxon>
        <taxon>Spirotrichea</taxon>
        <taxon>Stichotrichia</taxon>
        <taxon>Sporadotrichida</taxon>
        <taxon>Oxytrichidae</taxon>
        <taxon>Stylonychinae</taxon>
        <taxon>Stylonychia</taxon>
    </lineage>
</organism>
<feature type="transmembrane region" description="Helical" evidence="1">
    <location>
        <begin position="103"/>
        <end position="121"/>
    </location>
</feature>
<name>A0A077ZRL1_STYLE</name>
<evidence type="ECO:0000313" key="2">
    <source>
        <dbReference type="EMBL" id="CDW72104.1"/>
    </source>
</evidence>
<proteinExistence type="predicted"/>
<accession>A0A077ZRL1</accession>
<evidence type="ECO:0000313" key="3">
    <source>
        <dbReference type="Proteomes" id="UP000039865"/>
    </source>
</evidence>
<evidence type="ECO:0000256" key="1">
    <source>
        <dbReference type="SAM" id="Phobius"/>
    </source>
</evidence>
<evidence type="ECO:0008006" key="4">
    <source>
        <dbReference type="Google" id="ProtNLM"/>
    </source>
</evidence>
<keyword evidence="1" id="KW-1133">Transmembrane helix</keyword>
<dbReference type="AlphaFoldDB" id="A0A077ZRL1"/>
<sequence length="168" mass="19442">MSNDLNRHQEFQDRSDQKILEQEIVVIDQQINTSDSGNAQQEPDMKKELLEFMKDHDSTIKIQKSQEVFKNDLREALKELQLDQGEEYYYQEYKQAKLSPVKIAVCYGGVAFGGYILLSTALNRKNMTSSIRLGRYGLGMGLIVFNLVHLARSQFIQRPKPQNQQDRV</sequence>
<keyword evidence="3" id="KW-1185">Reference proteome</keyword>
<dbReference type="EMBL" id="CCKQ01001014">
    <property type="protein sequence ID" value="CDW72104.1"/>
    <property type="molecule type" value="Genomic_DNA"/>
</dbReference>
<dbReference type="Proteomes" id="UP000039865">
    <property type="component" value="Unassembled WGS sequence"/>
</dbReference>
<feature type="transmembrane region" description="Helical" evidence="1">
    <location>
        <begin position="133"/>
        <end position="151"/>
    </location>
</feature>
<keyword evidence="1" id="KW-0812">Transmembrane</keyword>
<protein>
    <recommendedName>
        <fullName evidence="4">Transmembrane protein</fullName>
    </recommendedName>
</protein>
<keyword evidence="1" id="KW-0472">Membrane</keyword>